<evidence type="ECO:0000313" key="2">
    <source>
        <dbReference type="Proteomes" id="UP001054945"/>
    </source>
</evidence>
<accession>A0AAV4QM54</accession>
<evidence type="ECO:0000313" key="1">
    <source>
        <dbReference type="EMBL" id="GIY09252.1"/>
    </source>
</evidence>
<dbReference type="AlphaFoldDB" id="A0AAV4QM54"/>
<keyword evidence="2" id="KW-1185">Reference proteome</keyword>
<dbReference type="Proteomes" id="UP001054945">
    <property type="component" value="Unassembled WGS sequence"/>
</dbReference>
<proteinExistence type="predicted"/>
<reference evidence="1 2" key="1">
    <citation type="submission" date="2021-06" db="EMBL/GenBank/DDBJ databases">
        <title>Caerostris extrusa draft genome.</title>
        <authorList>
            <person name="Kono N."/>
            <person name="Arakawa K."/>
        </authorList>
    </citation>
    <scope>NUCLEOTIDE SEQUENCE [LARGE SCALE GENOMIC DNA]</scope>
</reference>
<comment type="caution">
    <text evidence="1">The sequence shown here is derived from an EMBL/GenBank/DDBJ whole genome shotgun (WGS) entry which is preliminary data.</text>
</comment>
<sequence>MHISLFLDFNYFRNTIQVMRQTAFSFNTKTNYHKRSLPNFITPKTLPNLISNSVYQSLLREPFLMRRRFQRQSRFDCFIDLSPLTNFQAALEDNNCTGPEV</sequence>
<organism evidence="1 2">
    <name type="scientific">Caerostris extrusa</name>
    <name type="common">Bark spider</name>
    <name type="synonym">Caerostris bankana</name>
    <dbReference type="NCBI Taxonomy" id="172846"/>
    <lineage>
        <taxon>Eukaryota</taxon>
        <taxon>Metazoa</taxon>
        <taxon>Ecdysozoa</taxon>
        <taxon>Arthropoda</taxon>
        <taxon>Chelicerata</taxon>
        <taxon>Arachnida</taxon>
        <taxon>Araneae</taxon>
        <taxon>Araneomorphae</taxon>
        <taxon>Entelegynae</taxon>
        <taxon>Araneoidea</taxon>
        <taxon>Araneidae</taxon>
        <taxon>Caerostris</taxon>
    </lineage>
</organism>
<gene>
    <name evidence="1" type="ORF">CEXT_783331</name>
</gene>
<name>A0AAV4QM54_CAEEX</name>
<protein>
    <submittedName>
        <fullName evidence="1">Uncharacterized protein</fullName>
    </submittedName>
</protein>
<dbReference type="EMBL" id="BPLR01006348">
    <property type="protein sequence ID" value="GIY09252.1"/>
    <property type="molecule type" value="Genomic_DNA"/>
</dbReference>